<gene>
    <name evidence="13" type="primary">20213961</name>
    <name evidence="12" type="ORF">HELRODRAFT_66814</name>
</gene>
<dbReference type="EMBL" id="AMQM01001078">
    <property type="status" value="NOT_ANNOTATED_CDS"/>
    <property type="molecule type" value="Genomic_DNA"/>
</dbReference>
<dbReference type="GO" id="GO:0022841">
    <property type="term" value="F:potassium ion leak channel activity"/>
    <property type="evidence" value="ECO:0000318"/>
    <property type="project" value="GO_Central"/>
</dbReference>
<feature type="transmembrane region" description="Helical" evidence="10">
    <location>
        <begin position="179"/>
        <end position="199"/>
    </location>
</feature>
<evidence type="ECO:0000256" key="2">
    <source>
        <dbReference type="ARBA" id="ARBA00022448"/>
    </source>
</evidence>
<dbReference type="HOGENOM" id="CLU_022504_6_1_1"/>
<dbReference type="Proteomes" id="UP000015101">
    <property type="component" value="Unassembled WGS sequence"/>
</dbReference>
<feature type="domain" description="Potassium channel" evidence="11">
    <location>
        <begin position="128"/>
        <end position="202"/>
    </location>
</feature>
<feature type="transmembrane region" description="Helical" evidence="10">
    <location>
        <begin position="36"/>
        <end position="54"/>
    </location>
</feature>
<feature type="transmembrane region" description="Helical" evidence="10">
    <location>
        <begin position="145"/>
        <end position="167"/>
    </location>
</feature>
<dbReference type="SUPFAM" id="SSF81324">
    <property type="entry name" value="Voltage-gated potassium channels"/>
    <property type="match status" value="2"/>
</dbReference>
<dbReference type="EnsemblMetazoa" id="HelroT66814">
    <property type="protein sequence ID" value="HelroP66814"/>
    <property type="gene ID" value="HelroG66814"/>
</dbReference>
<dbReference type="OrthoDB" id="297496at2759"/>
<sequence>ETELQKLFEQVVENLKNGDSIQVLWSKSDGPLGSNWSFDQTLLFAVSVVTLIGYGNMTPKTTSGKIFTVAFAVVGIPMTFLIVAAIVQRIIHFSSKFYYFVSDFCFSGHKATVSWSIYCSAFFLTVLTMFFILPSSIFYYLETDWSWFDSFYFCFVSLTTIGFGDYVPAKDYTYQYKELYTVGITFYLLTGIIFLMALVEEIYKSPIVRSAISLFSYMDNSDNELKVQELNENSKERKSSVSEPYENKGYHSFDDHTKNPLKDT</sequence>
<keyword evidence="5 8" id="KW-0406">Ion transport</keyword>
<keyword evidence="3 8" id="KW-0812">Transmembrane</keyword>
<dbReference type="InterPro" id="IPR003280">
    <property type="entry name" value="2pore_dom_K_chnl"/>
</dbReference>
<keyword evidence="6 10" id="KW-0472">Membrane</keyword>
<dbReference type="eggNOG" id="KOG1418">
    <property type="taxonomic scope" value="Eukaryota"/>
</dbReference>
<dbReference type="InterPro" id="IPR013099">
    <property type="entry name" value="K_chnl_dom"/>
</dbReference>
<feature type="transmembrane region" description="Helical" evidence="10">
    <location>
        <begin position="66"/>
        <end position="91"/>
    </location>
</feature>
<name>T1FYR3_HELRO</name>
<keyword evidence="14" id="KW-1185">Reference proteome</keyword>
<reference evidence="13" key="3">
    <citation type="submission" date="2015-06" db="UniProtKB">
        <authorList>
            <consortium name="EnsemblMetazoa"/>
        </authorList>
    </citation>
    <scope>IDENTIFICATION</scope>
</reference>
<evidence type="ECO:0000256" key="9">
    <source>
        <dbReference type="SAM" id="MobiDB-lite"/>
    </source>
</evidence>
<dbReference type="InParanoid" id="T1FYR3"/>
<dbReference type="EMBL" id="KB097143">
    <property type="protein sequence ID" value="ESN98932.1"/>
    <property type="molecule type" value="Genomic_DNA"/>
</dbReference>
<comment type="subcellular location">
    <subcellularLocation>
        <location evidence="1">Membrane</location>
        <topology evidence="1">Multi-pass membrane protein</topology>
    </subcellularLocation>
</comment>
<evidence type="ECO:0000256" key="7">
    <source>
        <dbReference type="ARBA" id="ARBA00023303"/>
    </source>
</evidence>
<dbReference type="GO" id="GO:0005886">
    <property type="term" value="C:plasma membrane"/>
    <property type="evidence" value="ECO:0000318"/>
    <property type="project" value="GO_Central"/>
</dbReference>
<evidence type="ECO:0000256" key="10">
    <source>
        <dbReference type="SAM" id="Phobius"/>
    </source>
</evidence>
<dbReference type="PRINTS" id="PR01586">
    <property type="entry name" value="TWIKCHANNEL"/>
</dbReference>
<comment type="similarity">
    <text evidence="8">Belongs to the two pore domain potassium channel (TC 1.A.1.8) family.</text>
</comment>
<dbReference type="GeneID" id="20213961"/>
<feature type="transmembrane region" description="Helical" evidence="10">
    <location>
        <begin position="111"/>
        <end position="133"/>
    </location>
</feature>
<keyword evidence="2 8" id="KW-0813">Transport</keyword>
<evidence type="ECO:0000259" key="11">
    <source>
        <dbReference type="Pfam" id="PF07885"/>
    </source>
</evidence>
<reference evidence="14" key="1">
    <citation type="submission" date="2012-12" db="EMBL/GenBank/DDBJ databases">
        <authorList>
            <person name="Hellsten U."/>
            <person name="Grimwood J."/>
            <person name="Chapman J.A."/>
            <person name="Shapiro H."/>
            <person name="Aerts A."/>
            <person name="Otillar R.P."/>
            <person name="Terry A.Y."/>
            <person name="Boore J.L."/>
            <person name="Simakov O."/>
            <person name="Marletaz F."/>
            <person name="Cho S.-J."/>
            <person name="Edsinger-Gonzales E."/>
            <person name="Havlak P."/>
            <person name="Kuo D.-H."/>
            <person name="Larsson T."/>
            <person name="Lv J."/>
            <person name="Arendt D."/>
            <person name="Savage R."/>
            <person name="Osoegawa K."/>
            <person name="de Jong P."/>
            <person name="Lindberg D.R."/>
            <person name="Seaver E.C."/>
            <person name="Weisblat D.A."/>
            <person name="Putnam N.H."/>
            <person name="Grigoriev I.V."/>
            <person name="Rokhsar D.S."/>
        </authorList>
    </citation>
    <scope>NUCLEOTIDE SEQUENCE</scope>
</reference>
<proteinExistence type="inferred from homology"/>
<dbReference type="STRING" id="6412.T1FYR3"/>
<dbReference type="RefSeq" id="XP_009022475.1">
    <property type="nucleotide sequence ID" value="XM_009024227.1"/>
</dbReference>
<evidence type="ECO:0000256" key="4">
    <source>
        <dbReference type="ARBA" id="ARBA00022989"/>
    </source>
</evidence>
<keyword evidence="7 8" id="KW-0407">Ion channel</keyword>
<evidence type="ECO:0000313" key="13">
    <source>
        <dbReference type="EnsemblMetazoa" id="HelroP66814"/>
    </source>
</evidence>
<feature type="region of interest" description="Disordered" evidence="9">
    <location>
        <begin position="229"/>
        <end position="264"/>
    </location>
</feature>
<dbReference type="PRINTS" id="PR01333">
    <property type="entry name" value="2POREKCHANEL"/>
</dbReference>
<evidence type="ECO:0000256" key="3">
    <source>
        <dbReference type="ARBA" id="ARBA00022692"/>
    </source>
</evidence>
<dbReference type="GO" id="GO:0015271">
    <property type="term" value="F:outward rectifier potassium channel activity"/>
    <property type="evidence" value="ECO:0000318"/>
    <property type="project" value="GO_Central"/>
</dbReference>
<dbReference type="CTD" id="20213961"/>
<evidence type="ECO:0000256" key="8">
    <source>
        <dbReference type="RuleBase" id="RU003857"/>
    </source>
</evidence>
<evidence type="ECO:0000256" key="1">
    <source>
        <dbReference type="ARBA" id="ARBA00004141"/>
    </source>
</evidence>
<evidence type="ECO:0000313" key="12">
    <source>
        <dbReference type="EMBL" id="ESN98932.1"/>
    </source>
</evidence>
<dbReference type="GO" id="GO:0071805">
    <property type="term" value="P:potassium ion transmembrane transport"/>
    <property type="evidence" value="ECO:0000318"/>
    <property type="project" value="GO_Central"/>
</dbReference>
<feature type="domain" description="Potassium channel" evidence="11">
    <location>
        <begin position="34"/>
        <end position="90"/>
    </location>
</feature>
<keyword evidence="4 10" id="KW-1133">Transmembrane helix</keyword>
<dbReference type="PANTHER" id="PTHR11003">
    <property type="entry name" value="POTASSIUM CHANNEL, SUBFAMILY K"/>
    <property type="match status" value="1"/>
</dbReference>
<evidence type="ECO:0000256" key="6">
    <source>
        <dbReference type="ARBA" id="ARBA00023136"/>
    </source>
</evidence>
<dbReference type="KEGG" id="hro:HELRODRAFT_66814"/>
<evidence type="ECO:0000313" key="14">
    <source>
        <dbReference type="Proteomes" id="UP000015101"/>
    </source>
</evidence>
<reference evidence="12 14" key="2">
    <citation type="journal article" date="2013" name="Nature">
        <title>Insights into bilaterian evolution from three spiralian genomes.</title>
        <authorList>
            <person name="Simakov O."/>
            <person name="Marletaz F."/>
            <person name="Cho S.J."/>
            <person name="Edsinger-Gonzales E."/>
            <person name="Havlak P."/>
            <person name="Hellsten U."/>
            <person name="Kuo D.H."/>
            <person name="Larsson T."/>
            <person name="Lv J."/>
            <person name="Arendt D."/>
            <person name="Savage R."/>
            <person name="Osoegawa K."/>
            <person name="de Jong P."/>
            <person name="Grimwood J."/>
            <person name="Chapman J.A."/>
            <person name="Shapiro H."/>
            <person name="Aerts A."/>
            <person name="Otillar R.P."/>
            <person name="Terry A.Y."/>
            <person name="Boore J.L."/>
            <person name="Grigoriev I.V."/>
            <person name="Lindberg D.R."/>
            <person name="Seaver E.C."/>
            <person name="Weisblat D.A."/>
            <person name="Putnam N.H."/>
            <person name="Rokhsar D.S."/>
        </authorList>
    </citation>
    <scope>NUCLEOTIDE SEQUENCE</scope>
</reference>
<accession>T1FYR3</accession>
<dbReference type="Gene3D" id="1.10.287.70">
    <property type="match status" value="1"/>
</dbReference>
<organism evidence="13 14">
    <name type="scientific">Helobdella robusta</name>
    <name type="common">Californian leech</name>
    <dbReference type="NCBI Taxonomy" id="6412"/>
    <lineage>
        <taxon>Eukaryota</taxon>
        <taxon>Metazoa</taxon>
        <taxon>Spiralia</taxon>
        <taxon>Lophotrochozoa</taxon>
        <taxon>Annelida</taxon>
        <taxon>Clitellata</taxon>
        <taxon>Hirudinea</taxon>
        <taxon>Rhynchobdellida</taxon>
        <taxon>Glossiphoniidae</taxon>
        <taxon>Helobdella</taxon>
    </lineage>
</organism>
<dbReference type="Pfam" id="PF07885">
    <property type="entry name" value="Ion_trans_2"/>
    <property type="match status" value="2"/>
</dbReference>
<dbReference type="PANTHER" id="PTHR11003:SF334">
    <property type="entry name" value="FI03418P"/>
    <property type="match status" value="1"/>
</dbReference>
<dbReference type="AlphaFoldDB" id="T1FYR3"/>
<evidence type="ECO:0000256" key="5">
    <source>
        <dbReference type="ARBA" id="ARBA00023065"/>
    </source>
</evidence>
<dbReference type="InterPro" id="IPR005408">
    <property type="entry name" value="2pore_dom_K_chnl_TWIK"/>
</dbReference>
<protein>
    <recommendedName>
        <fullName evidence="11">Potassium channel domain-containing protein</fullName>
    </recommendedName>
</protein>